<comment type="caution">
    <text evidence="3">The sequence shown here is derived from an EMBL/GenBank/DDBJ whole genome shotgun (WGS) entry which is preliminary data.</text>
</comment>
<organism evidence="3 4">
    <name type="scientific">Sporosarcina aquimarina</name>
    <dbReference type="NCBI Taxonomy" id="114975"/>
    <lineage>
        <taxon>Bacteria</taxon>
        <taxon>Bacillati</taxon>
        <taxon>Bacillota</taxon>
        <taxon>Bacilli</taxon>
        <taxon>Bacillales</taxon>
        <taxon>Caryophanaceae</taxon>
        <taxon>Sporosarcina</taxon>
    </lineage>
</organism>
<dbReference type="InterPro" id="IPR001119">
    <property type="entry name" value="SLH_dom"/>
</dbReference>
<dbReference type="Pfam" id="PF00395">
    <property type="entry name" value="SLH"/>
    <property type="match status" value="3"/>
</dbReference>
<dbReference type="RefSeq" id="WP_317934139.1">
    <property type="nucleotide sequence ID" value="NZ_JAUBDH010000001.1"/>
</dbReference>
<dbReference type="PANTHER" id="PTHR43308">
    <property type="entry name" value="OUTER MEMBRANE PROTEIN ALPHA-RELATED"/>
    <property type="match status" value="1"/>
</dbReference>
<feature type="domain" description="SLH" evidence="2">
    <location>
        <begin position="88"/>
        <end position="147"/>
    </location>
</feature>
<feature type="domain" description="SLH" evidence="2">
    <location>
        <begin position="148"/>
        <end position="206"/>
    </location>
</feature>
<feature type="signal peptide" evidence="1">
    <location>
        <begin position="1"/>
        <end position="24"/>
    </location>
</feature>
<protein>
    <submittedName>
        <fullName evidence="3">S-layer homology domain-containing protein</fullName>
    </submittedName>
</protein>
<keyword evidence="4" id="KW-1185">Reference proteome</keyword>
<dbReference type="PANTHER" id="PTHR43308:SF5">
    <property type="entry name" value="S-LAYER PROTEIN _ PEPTIDOGLYCAN ENDO-BETA-N-ACETYLGLUCOSAMINIDASE"/>
    <property type="match status" value="1"/>
</dbReference>
<name>A0ABU4FVX0_9BACL</name>
<evidence type="ECO:0000256" key="1">
    <source>
        <dbReference type="SAM" id="SignalP"/>
    </source>
</evidence>
<accession>A0ABU4FVX0</accession>
<keyword evidence="1" id="KW-0732">Signal</keyword>
<reference evidence="3 4" key="1">
    <citation type="submission" date="2023-06" db="EMBL/GenBank/DDBJ databases">
        <title>Sporosarcina sp. nov., isolated from Korean traditional fermented seafood 'Jeotgal'.</title>
        <authorList>
            <person name="Yang A.-I."/>
            <person name="Shin N.-R."/>
        </authorList>
    </citation>
    <scope>NUCLEOTIDE SEQUENCE [LARGE SCALE GENOMIC DNA]</scope>
    <source>
        <strain evidence="3 4">KCTC3840</strain>
    </source>
</reference>
<proteinExistence type="predicted"/>
<feature type="chain" id="PRO_5046433100" evidence="1">
    <location>
        <begin position="25"/>
        <end position="360"/>
    </location>
</feature>
<evidence type="ECO:0000259" key="2">
    <source>
        <dbReference type="PROSITE" id="PS51272"/>
    </source>
</evidence>
<dbReference type="EMBL" id="JAUBDH010000001">
    <property type="protein sequence ID" value="MDW0108855.1"/>
    <property type="molecule type" value="Genomic_DNA"/>
</dbReference>
<dbReference type="InterPro" id="IPR051465">
    <property type="entry name" value="Cell_Envelope_Struct_Comp"/>
</dbReference>
<evidence type="ECO:0000313" key="4">
    <source>
        <dbReference type="Proteomes" id="UP001280629"/>
    </source>
</evidence>
<sequence length="360" mass="39487">MKKLMMAVAIIVGSFVLAIQPAAAAAGFSDVPASNRFHDEIQYLVGQEIITGYEDGTFQPKRNVTRGEVAIMVGRAFDLDGTKRETKFKDVNKSNGASGYIASATEKGILGGYPDGTFRPAQQISRGDMALILSRVFGLEFGSIRFFGDVGENMKAADAIYNIAGEYITTGYPDNTFRPHGKVTREQFSAFLSRGMSPEFKQRAVGSEGFGQNMTKRYVYATPTGDVEQVFQKGLKGFNVPKYAGFAWMSTNLKTKEVVYFLQEETAEELVTVFPFSDSGVVDLVYPIEVGSGWYMDEEEELVDVITSVTATVKTPYKTFTNAVEVTSDTGYTSYYVKGVGHVKTIDENGESVSELKSVE</sequence>
<evidence type="ECO:0000313" key="3">
    <source>
        <dbReference type="EMBL" id="MDW0108855.1"/>
    </source>
</evidence>
<dbReference type="PROSITE" id="PS51272">
    <property type="entry name" value="SLH"/>
    <property type="match status" value="3"/>
</dbReference>
<feature type="domain" description="SLH" evidence="2">
    <location>
        <begin position="24"/>
        <end position="87"/>
    </location>
</feature>
<dbReference type="Proteomes" id="UP001280629">
    <property type="component" value="Unassembled WGS sequence"/>
</dbReference>
<gene>
    <name evidence="3" type="ORF">QT716_02200</name>
</gene>